<accession>A0AAP0KZF6</accession>
<feature type="signal peptide" evidence="1">
    <location>
        <begin position="1"/>
        <end position="28"/>
    </location>
</feature>
<name>A0AAP0KZF6_9MAGN</name>
<comment type="caution">
    <text evidence="2">The sequence shown here is derived from an EMBL/GenBank/DDBJ whole genome shotgun (WGS) entry which is preliminary data.</text>
</comment>
<dbReference type="EMBL" id="JBBNAF010000003">
    <property type="protein sequence ID" value="KAK9161491.1"/>
    <property type="molecule type" value="Genomic_DNA"/>
</dbReference>
<dbReference type="AlphaFoldDB" id="A0AAP0KZF6"/>
<sequence length="80" mass="8454">MANKVATATLIVLLAAVAVVDLVTLCDAGLLPSADDCEMKEGAVEWSCVEDCPIHDDTCVQDCVNTKWAEVQQSLGCILS</sequence>
<protein>
    <submittedName>
        <fullName evidence="2">Uncharacterized protein</fullName>
    </submittedName>
</protein>
<dbReference type="Proteomes" id="UP001420932">
    <property type="component" value="Unassembled WGS sequence"/>
</dbReference>
<organism evidence="2 3">
    <name type="scientific">Stephania yunnanensis</name>
    <dbReference type="NCBI Taxonomy" id="152371"/>
    <lineage>
        <taxon>Eukaryota</taxon>
        <taxon>Viridiplantae</taxon>
        <taxon>Streptophyta</taxon>
        <taxon>Embryophyta</taxon>
        <taxon>Tracheophyta</taxon>
        <taxon>Spermatophyta</taxon>
        <taxon>Magnoliopsida</taxon>
        <taxon>Ranunculales</taxon>
        <taxon>Menispermaceae</taxon>
        <taxon>Menispermoideae</taxon>
        <taxon>Cissampelideae</taxon>
        <taxon>Stephania</taxon>
    </lineage>
</organism>
<gene>
    <name evidence="2" type="ORF">Syun_007832</name>
</gene>
<evidence type="ECO:0000256" key="1">
    <source>
        <dbReference type="SAM" id="SignalP"/>
    </source>
</evidence>
<reference evidence="2 3" key="1">
    <citation type="submission" date="2024-01" db="EMBL/GenBank/DDBJ databases">
        <title>Genome assemblies of Stephania.</title>
        <authorList>
            <person name="Yang L."/>
        </authorList>
    </citation>
    <scope>NUCLEOTIDE SEQUENCE [LARGE SCALE GENOMIC DNA]</scope>
    <source>
        <strain evidence="2">YNDBR</strain>
        <tissue evidence="2">Leaf</tissue>
    </source>
</reference>
<proteinExistence type="predicted"/>
<evidence type="ECO:0000313" key="3">
    <source>
        <dbReference type="Proteomes" id="UP001420932"/>
    </source>
</evidence>
<evidence type="ECO:0000313" key="2">
    <source>
        <dbReference type="EMBL" id="KAK9161491.1"/>
    </source>
</evidence>
<keyword evidence="1" id="KW-0732">Signal</keyword>
<keyword evidence="3" id="KW-1185">Reference proteome</keyword>
<feature type="chain" id="PRO_5042974522" evidence="1">
    <location>
        <begin position="29"/>
        <end position="80"/>
    </location>
</feature>